<keyword evidence="6" id="KW-0560">Oxidoreductase</keyword>
<dbReference type="GO" id="GO:0050660">
    <property type="term" value="F:flavin adenine dinucleotide binding"/>
    <property type="evidence" value="ECO:0007669"/>
    <property type="project" value="InterPro"/>
</dbReference>
<keyword evidence="2" id="KW-0285">Flavoprotein</keyword>
<evidence type="ECO:0000256" key="6">
    <source>
        <dbReference type="ARBA" id="ARBA00023002"/>
    </source>
</evidence>
<dbReference type="RefSeq" id="WP_013899041.1">
    <property type="nucleotide sequence ID" value="NC_015676.1"/>
</dbReference>
<dbReference type="InterPro" id="IPR008333">
    <property type="entry name" value="Cbr1-like_FAD-bd_dom"/>
</dbReference>
<dbReference type="InterPro" id="IPR001433">
    <property type="entry name" value="OxRdtase_FAD/NAD-bd"/>
</dbReference>
<gene>
    <name evidence="10" type="ordered locus">Mzhil_1770</name>
</gene>
<dbReference type="Proteomes" id="UP000006622">
    <property type="component" value="Chromosome"/>
</dbReference>
<evidence type="ECO:0000256" key="7">
    <source>
        <dbReference type="ARBA" id="ARBA00023004"/>
    </source>
</evidence>
<dbReference type="GO" id="GO:0051537">
    <property type="term" value="F:2 iron, 2 sulfur cluster binding"/>
    <property type="evidence" value="ECO:0007669"/>
    <property type="project" value="UniProtKB-KW"/>
</dbReference>
<dbReference type="HOGENOM" id="CLU_003827_7_3_2"/>
<dbReference type="PROSITE" id="PS51384">
    <property type="entry name" value="FAD_FR"/>
    <property type="match status" value="1"/>
</dbReference>
<dbReference type="InterPro" id="IPR017927">
    <property type="entry name" value="FAD-bd_FR_type"/>
</dbReference>
<dbReference type="InterPro" id="IPR050415">
    <property type="entry name" value="MRET"/>
</dbReference>
<accession>F7XQD7</accession>
<dbReference type="KEGG" id="mzh:Mzhil_1770"/>
<dbReference type="Gene3D" id="3.40.50.80">
    <property type="entry name" value="Nucleotide-binding domain of ferredoxin-NADP reductase (FNR) module"/>
    <property type="match status" value="1"/>
</dbReference>
<dbReference type="InterPro" id="IPR039261">
    <property type="entry name" value="FNR_nucleotide-bd"/>
</dbReference>
<protein>
    <submittedName>
        <fullName evidence="10">Oxidoreductase FAD/NAD(P)-binding domain protein</fullName>
    </submittedName>
</protein>
<dbReference type="InterPro" id="IPR017938">
    <property type="entry name" value="Riboflavin_synthase-like_b-brl"/>
</dbReference>
<evidence type="ECO:0000256" key="5">
    <source>
        <dbReference type="ARBA" id="ARBA00022827"/>
    </source>
</evidence>
<evidence type="ECO:0000313" key="11">
    <source>
        <dbReference type="Proteomes" id="UP000006622"/>
    </source>
</evidence>
<dbReference type="PANTHER" id="PTHR47354">
    <property type="entry name" value="NADH OXIDOREDUCTASE HCR"/>
    <property type="match status" value="1"/>
</dbReference>
<dbReference type="InterPro" id="IPR001709">
    <property type="entry name" value="Flavoprot_Pyr_Nucl_cyt_Rdtase"/>
</dbReference>
<dbReference type="GO" id="GO:0006221">
    <property type="term" value="P:pyrimidine nucleotide biosynthetic process"/>
    <property type="evidence" value="ECO:0007669"/>
    <property type="project" value="InterPro"/>
</dbReference>
<dbReference type="Gene3D" id="2.40.30.10">
    <property type="entry name" value="Translation factors"/>
    <property type="match status" value="1"/>
</dbReference>
<evidence type="ECO:0000256" key="2">
    <source>
        <dbReference type="ARBA" id="ARBA00022630"/>
    </source>
</evidence>
<dbReference type="EMBL" id="CP002101">
    <property type="protein sequence ID" value="AEH61605.1"/>
    <property type="molecule type" value="Genomic_DNA"/>
</dbReference>
<dbReference type="PANTHER" id="PTHR47354:SF6">
    <property type="entry name" value="NADH OXIDOREDUCTASE HCR"/>
    <property type="match status" value="1"/>
</dbReference>
<dbReference type="GO" id="GO:0016491">
    <property type="term" value="F:oxidoreductase activity"/>
    <property type="evidence" value="ECO:0007669"/>
    <property type="project" value="UniProtKB-KW"/>
</dbReference>
<dbReference type="GO" id="GO:0046872">
    <property type="term" value="F:metal ion binding"/>
    <property type="evidence" value="ECO:0007669"/>
    <property type="project" value="UniProtKB-KW"/>
</dbReference>
<evidence type="ECO:0000259" key="9">
    <source>
        <dbReference type="PROSITE" id="PS51384"/>
    </source>
</evidence>
<dbReference type="SUPFAM" id="SSF63380">
    <property type="entry name" value="Riboflavin synthase domain-like"/>
    <property type="match status" value="1"/>
</dbReference>
<dbReference type="InterPro" id="IPR012165">
    <property type="entry name" value="Cyt_c3_hydrogenase_gsu"/>
</dbReference>
<evidence type="ECO:0000256" key="8">
    <source>
        <dbReference type="ARBA" id="ARBA00023014"/>
    </source>
</evidence>
<evidence type="ECO:0000256" key="4">
    <source>
        <dbReference type="ARBA" id="ARBA00022723"/>
    </source>
</evidence>
<comment type="cofactor">
    <cofactor evidence="1">
        <name>FAD</name>
        <dbReference type="ChEBI" id="CHEBI:57692"/>
    </cofactor>
</comment>
<dbReference type="Pfam" id="PF00175">
    <property type="entry name" value="NAD_binding_1"/>
    <property type="match status" value="1"/>
</dbReference>
<dbReference type="AlphaFoldDB" id="F7XQD7"/>
<dbReference type="SUPFAM" id="SSF52343">
    <property type="entry name" value="Ferredoxin reductase-like, C-terminal NADP-linked domain"/>
    <property type="match status" value="1"/>
</dbReference>
<name>F7XQD7_METZD</name>
<evidence type="ECO:0000256" key="3">
    <source>
        <dbReference type="ARBA" id="ARBA00022714"/>
    </source>
</evidence>
<dbReference type="GeneID" id="10823411"/>
<organism evidence="10 11">
    <name type="scientific">Methanosalsum zhilinae (strain DSM 4017 / NBRC 107636 / OCM 62 / WeN5)</name>
    <name type="common">Methanohalophilus zhilinae</name>
    <dbReference type="NCBI Taxonomy" id="679901"/>
    <lineage>
        <taxon>Archaea</taxon>
        <taxon>Methanobacteriati</taxon>
        <taxon>Methanobacteriota</taxon>
        <taxon>Stenosarchaea group</taxon>
        <taxon>Methanomicrobia</taxon>
        <taxon>Methanosarcinales</taxon>
        <taxon>Methanosarcinaceae</taxon>
        <taxon>Methanosalsum</taxon>
    </lineage>
</organism>
<feature type="domain" description="FAD-binding FR-type" evidence="9">
    <location>
        <begin position="1"/>
        <end position="99"/>
    </location>
</feature>
<proteinExistence type="predicted"/>
<dbReference type="STRING" id="679901.Mzhil_1770"/>
<evidence type="ECO:0000256" key="1">
    <source>
        <dbReference type="ARBA" id="ARBA00001974"/>
    </source>
</evidence>
<reference evidence="10 11" key="1">
    <citation type="submission" date="2010-07" db="EMBL/GenBank/DDBJ databases">
        <title>The complete genome of Methanosalsum zhilinae DSM 4017.</title>
        <authorList>
            <consortium name="US DOE Joint Genome Institute (JGI-PGF)"/>
            <person name="Lucas S."/>
            <person name="Copeland A."/>
            <person name="Lapidus A."/>
            <person name="Glavina del Rio T."/>
            <person name="Dalin E."/>
            <person name="Tice H."/>
            <person name="Bruce D."/>
            <person name="Goodwin L."/>
            <person name="Pitluck S."/>
            <person name="Kyrpides N."/>
            <person name="Mavromatis K."/>
            <person name="Ovchinnikova G."/>
            <person name="Daligault H."/>
            <person name="Detter J.C."/>
            <person name="Han C."/>
            <person name="Tapia R."/>
            <person name="Larimer F."/>
            <person name="Land M."/>
            <person name="Hauser L."/>
            <person name="Markowitz V."/>
            <person name="Cheng J.-F."/>
            <person name="Hugenholtz P."/>
            <person name="Woyke T."/>
            <person name="Wu D."/>
            <person name="Spring S."/>
            <person name="Schueler E."/>
            <person name="Brambilla E."/>
            <person name="Klenk H.-P."/>
            <person name="Eisen J.A."/>
        </authorList>
    </citation>
    <scope>NUCLEOTIDE SEQUENCE [LARGE SCALE GENOMIC DNA]</scope>
    <source>
        <strain evidence="11">DSM 4017 / NBRC 107636 / OCM 62 / WeN5</strain>
    </source>
</reference>
<dbReference type="PRINTS" id="PR00406">
    <property type="entry name" value="CYTB5RDTASE"/>
</dbReference>
<evidence type="ECO:0000313" key="10">
    <source>
        <dbReference type="EMBL" id="AEH61605.1"/>
    </source>
</evidence>
<keyword evidence="8" id="KW-0411">Iron-sulfur</keyword>
<dbReference type="PRINTS" id="PR00371">
    <property type="entry name" value="FPNCR"/>
</dbReference>
<dbReference type="OrthoDB" id="35401at2157"/>
<keyword evidence="4" id="KW-0479">Metal-binding</keyword>
<dbReference type="Pfam" id="PF00970">
    <property type="entry name" value="FAD_binding_6"/>
    <property type="match status" value="1"/>
</dbReference>
<sequence>MKFEERVIEIIYRSADVKSFRFPRPSEFSYKPGQYITIELEINGKRARKPFTLSSSPTDTEYIEFTKKLTGHEFSNALEQMDIGDKAVIEGPYGKLVFEDKYKKIGLLSGGIGITPMISICKYCTDKSLDTSIVLISSYKNENDCIFRRELREMETINPNLTFIETLTRPDEEWEGCQGRISESMISDKIPDYKERVFYICGPPPMVKSIASLLKNMDVASNKIKKESFTGY</sequence>
<dbReference type="PIRSF" id="PIRSF006816">
    <property type="entry name" value="Cyc3_hyd_g"/>
    <property type="match status" value="1"/>
</dbReference>
<keyword evidence="5" id="KW-0274">FAD</keyword>
<keyword evidence="3" id="KW-0001">2Fe-2S</keyword>
<keyword evidence="7" id="KW-0408">Iron</keyword>
<keyword evidence="11" id="KW-1185">Reference proteome</keyword>